<dbReference type="Proteomes" id="UP001341840">
    <property type="component" value="Unassembled WGS sequence"/>
</dbReference>
<protein>
    <recommendedName>
        <fullName evidence="3">Retrotransposon Copia-like N-terminal domain-containing protein</fullName>
    </recommendedName>
</protein>
<evidence type="ECO:0008006" key="3">
    <source>
        <dbReference type="Google" id="ProtNLM"/>
    </source>
</evidence>
<evidence type="ECO:0000313" key="1">
    <source>
        <dbReference type="EMBL" id="MED6145443.1"/>
    </source>
</evidence>
<proteinExistence type="predicted"/>
<dbReference type="EMBL" id="JASCZI010090713">
    <property type="protein sequence ID" value="MED6145443.1"/>
    <property type="molecule type" value="Genomic_DNA"/>
</dbReference>
<keyword evidence="2" id="KW-1185">Reference proteome</keyword>
<accession>A0ABU6TC49</accession>
<organism evidence="1 2">
    <name type="scientific">Stylosanthes scabra</name>
    <dbReference type="NCBI Taxonomy" id="79078"/>
    <lineage>
        <taxon>Eukaryota</taxon>
        <taxon>Viridiplantae</taxon>
        <taxon>Streptophyta</taxon>
        <taxon>Embryophyta</taxon>
        <taxon>Tracheophyta</taxon>
        <taxon>Spermatophyta</taxon>
        <taxon>Magnoliopsida</taxon>
        <taxon>eudicotyledons</taxon>
        <taxon>Gunneridae</taxon>
        <taxon>Pentapetalae</taxon>
        <taxon>rosids</taxon>
        <taxon>fabids</taxon>
        <taxon>Fabales</taxon>
        <taxon>Fabaceae</taxon>
        <taxon>Papilionoideae</taxon>
        <taxon>50 kb inversion clade</taxon>
        <taxon>dalbergioids sensu lato</taxon>
        <taxon>Dalbergieae</taxon>
        <taxon>Pterocarpus clade</taxon>
        <taxon>Stylosanthes</taxon>
    </lineage>
</organism>
<evidence type="ECO:0000313" key="2">
    <source>
        <dbReference type="Proteomes" id="UP001341840"/>
    </source>
</evidence>
<comment type="caution">
    <text evidence="1">The sequence shown here is derived from an EMBL/GenBank/DDBJ whole genome shotgun (WGS) entry which is preliminary data.</text>
</comment>
<sequence>MSSFFEGYEQQYCELSANLPKKCTLAGTLEEDGIKSKSTMVLLLSSAASNLNNALIPLSDKLDQDNFSTWRKIVLLAVRTLNLEDHLSSNNIPPQFEECLLLDEQYSVSA</sequence>
<reference evidence="1 2" key="1">
    <citation type="journal article" date="2023" name="Plants (Basel)">
        <title>Bridging the Gap: Combining Genomics and Transcriptomics Approaches to Understand Stylosanthes scabra, an Orphan Legume from the Brazilian Caatinga.</title>
        <authorList>
            <person name="Ferreira-Neto J.R.C."/>
            <person name="da Silva M.D."/>
            <person name="Binneck E."/>
            <person name="de Melo N.F."/>
            <person name="da Silva R.H."/>
            <person name="de Melo A.L.T.M."/>
            <person name="Pandolfi V."/>
            <person name="Bustamante F.O."/>
            <person name="Brasileiro-Vidal A.C."/>
            <person name="Benko-Iseppon A.M."/>
        </authorList>
    </citation>
    <scope>NUCLEOTIDE SEQUENCE [LARGE SCALE GENOMIC DNA]</scope>
    <source>
        <tissue evidence="1">Leaves</tissue>
    </source>
</reference>
<gene>
    <name evidence="1" type="ORF">PIB30_025269</name>
</gene>
<name>A0ABU6TC49_9FABA</name>